<comment type="similarity">
    <text evidence="2 6">Belongs to the class-II pyridoxal-phosphate-dependent aminotransferase family.</text>
</comment>
<evidence type="ECO:0000256" key="4">
    <source>
        <dbReference type="ARBA" id="ARBA00022898"/>
    </source>
</evidence>
<evidence type="ECO:0000256" key="1">
    <source>
        <dbReference type="ARBA" id="ARBA00001933"/>
    </source>
</evidence>
<dbReference type="OMA" id="GTHEYCD"/>
<accession>A0A3Q0T1D5</accession>
<dbReference type="SUPFAM" id="SSF53383">
    <property type="entry name" value="PLP-dependent transferases"/>
    <property type="match status" value="1"/>
</dbReference>
<evidence type="ECO:0000256" key="2">
    <source>
        <dbReference type="ARBA" id="ARBA00008392"/>
    </source>
</evidence>
<dbReference type="InterPro" id="IPR001917">
    <property type="entry name" value="Aminotrans_II_pyridoxalP_BS"/>
</dbReference>
<dbReference type="Gene3D" id="3.90.1150.10">
    <property type="entry name" value="Aspartate Aminotransferase, domain 1"/>
    <property type="match status" value="1"/>
</dbReference>
<keyword evidence="3" id="KW-0808">Transferase</keyword>
<evidence type="ECO:0000256" key="5">
    <source>
        <dbReference type="ARBA" id="ARBA00023315"/>
    </source>
</evidence>
<dbReference type="InterPro" id="IPR050087">
    <property type="entry name" value="AON_synthase_class-II"/>
</dbReference>
<evidence type="ECO:0000256" key="6">
    <source>
        <dbReference type="RuleBase" id="RU003693"/>
    </source>
</evidence>
<dbReference type="NCBIfam" id="TIGR01822">
    <property type="entry name" value="2am3keto_CoA"/>
    <property type="match status" value="1"/>
</dbReference>
<dbReference type="Ensembl" id="ENSACIT00000029443.1">
    <property type="protein sequence ID" value="ENSACIP00000028683.1"/>
    <property type="gene ID" value="ENSACIG00000022210.1"/>
</dbReference>
<dbReference type="PROSITE" id="PS00599">
    <property type="entry name" value="AA_TRANSFER_CLASS_2"/>
    <property type="match status" value="1"/>
</dbReference>
<dbReference type="Pfam" id="PF00155">
    <property type="entry name" value="Aminotran_1_2"/>
    <property type="match status" value="1"/>
</dbReference>
<feature type="domain" description="Aminotransferase class I/classII large" evidence="7">
    <location>
        <begin position="160"/>
        <end position="425"/>
    </location>
</feature>
<reference evidence="8" key="2">
    <citation type="submission" date="2025-09" db="UniProtKB">
        <authorList>
            <consortium name="Ensembl"/>
        </authorList>
    </citation>
    <scope>IDENTIFICATION</scope>
</reference>
<dbReference type="FunFam" id="3.90.1150.10:FF:000004">
    <property type="entry name" value="2-amino-3-ketobutyrate coenzyme A ligase"/>
    <property type="match status" value="1"/>
</dbReference>
<dbReference type="InterPro" id="IPR004839">
    <property type="entry name" value="Aminotransferase_I/II_large"/>
</dbReference>
<dbReference type="InterPro" id="IPR015421">
    <property type="entry name" value="PyrdxlP-dep_Trfase_major"/>
</dbReference>
<keyword evidence="9" id="KW-1185">Reference proteome</keyword>
<dbReference type="GO" id="GO:0006567">
    <property type="term" value="P:L-threonine catabolic process"/>
    <property type="evidence" value="ECO:0007669"/>
    <property type="project" value="InterPro"/>
</dbReference>
<dbReference type="Gene3D" id="3.40.640.10">
    <property type="entry name" value="Type I PLP-dependent aspartate aminotransferase-like (Major domain)"/>
    <property type="match status" value="1"/>
</dbReference>
<dbReference type="GO" id="GO:0005739">
    <property type="term" value="C:mitochondrion"/>
    <property type="evidence" value="ECO:0007669"/>
    <property type="project" value="TreeGrafter"/>
</dbReference>
<keyword evidence="4 6" id="KW-0663">Pyridoxal phosphate</keyword>
<dbReference type="InterPro" id="IPR015422">
    <property type="entry name" value="PyrdxlP-dep_Trfase_small"/>
</dbReference>
<dbReference type="AlphaFoldDB" id="A0A3Q0T1D5"/>
<evidence type="ECO:0000256" key="3">
    <source>
        <dbReference type="ARBA" id="ARBA00022679"/>
    </source>
</evidence>
<protein>
    <submittedName>
        <fullName evidence="8">Glycine C-acetyltransferase</fullName>
    </submittedName>
</protein>
<sequence length="436" mass="47116">MSLGKAARSLVTPVRGVLRCSASALSRSYAAVAEARAVIEHELETIRAAGTWKAERIITSKQGPQISVDGSRGNILNFCANNYLGLSSHPEVVQAGIDALKTHGAGLSSVRFICGTQVWCLMTTCRVSPERGLHPLCQSAFTQHKGFPHHDQYNKLSSQQVLLGPDDAVLSDELNHASIIDGIRLCRAKRLRYKHMDLSDLETKLKEAQSSRMRLVVTDGVFSMDGDVAPLRGICDLAEQYGAMVFIDECHATGFLGPRGRGTDELLGVMDRVHIINSTLGKALGGAAGGYTVGPKPLIDLLRQRSRPYLFSNALPPPVVACATRAVELLLASNEIAQSMTAKTMRFRNKMTQAGFTIAGSAHPICPVMLGDARLATLMADDMLKLGVYVIGFSYPVVPKGKARIRVQISAAHTDEDIDRCVDAFIQTGRKHGVIS</sequence>
<dbReference type="NCBIfam" id="NF005394">
    <property type="entry name" value="PRK06939.1"/>
    <property type="match status" value="1"/>
</dbReference>
<dbReference type="InterPro" id="IPR011282">
    <property type="entry name" value="2am3keto_CoA_ligase"/>
</dbReference>
<dbReference type="GO" id="GO:0008890">
    <property type="term" value="F:glycine C-acetyltransferase activity"/>
    <property type="evidence" value="ECO:0007669"/>
    <property type="project" value="InterPro"/>
</dbReference>
<evidence type="ECO:0000313" key="8">
    <source>
        <dbReference type="Ensembl" id="ENSACIP00000028683.1"/>
    </source>
</evidence>
<reference evidence="8" key="1">
    <citation type="submission" date="2025-08" db="UniProtKB">
        <authorList>
            <consortium name="Ensembl"/>
        </authorList>
    </citation>
    <scope>IDENTIFICATION</scope>
</reference>
<dbReference type="InterPro" id="IPR015424">
    <property type="entry name" value="PyrdxlP-dep_Trfase"/>
</dbReference>
<dbReference type="PANTHER" id="PTHR13693">
    <property type="entry name" value="CLASS II AMINOTRANSFERASE/8-AMINO-7-OXONONANOATE SYNTHASE"/>
    <property type="match status" value="1"/>
</dbReference>
<dbReference type="Proteomes" id="UP000261340">
    <property type="component" value="Unplaced"/>
</dbReference>
<dbReference type="GeneTree" id="ENSGT00940000155729"/>
<dbReference type="GO" id="GO:0030170">
    <property type="term" value="F:pyridoxal phosphate binding"/>
    <property type="evidence" value="ECO:0007669"/>
    <property type="project" value="InterPro"/>
</dbReference>
<evidence type="ECO:0000259" key="7">
    <source>
        <dbReference type="Pfam" id="PF00155"/>
    </source>
</evidence>
<dbReference type="PANTHER" id="PTHR13693:SF102">
    <property type="entry name" value="2-AMINO-3-KETOBUTYRATE COENZYME A LIGASE, MITOCHONDRIAL"/>
    <property type="match status" value="1"/>
</dbReference>
<organism evidence="8 9">
    <name type="scientific">Amphilophus citrinellus</name>
    <name type="common">Midas cichlid</name>
    <name type="synonym">Cichlasoma citrinellum</name>
    <dbReference type="NCBI Taxonomy" id="61819"/>
    <lineage>
        <taxon>Eukaryota</taxon>
        <taxon>Metazoa</taxon>
        <taxon>Chordata</taxon>
        <taxon>Craniata</taxon>
        <taxon>Vertebrata</taxon>
        <taxon>Euteleostomi</taxon>
        <taxon>Actinopterygii</taxon>
        <taxon>Neopterygii</taxon>
        <taxon>Teleostei</taxon>
        <taxon>Neoteleostei</taxon>
        <taxon>Acanthomorphata</taxon>
        <taxon>Ovalentaria</taxon>
        <taxon>Cichlomorphae</taxon>
        <taxon>Cichliformes</taxon>
        <taxon>Cichlidae</taxon>
        <taxon>New World cichlids</taxon>
        <taxon>Cichlasomatinae</taxon>
        <taxon>Heroini</taxon>
        <taxon>Amphilophus</taxon>
    </lineage>
</organism>
<proteinExistence type="inferred from homology"/>
<keyword evidence="5" id="KW-0012">Acyltransferase</keyword>
<comment type="cofactor">
    <cofactor evidence="1 6">
        <name>pyridoxal 5'-phosphate</name>
        <dbReference type="ChEBI" id="CHEBI:597326"/>
    </cofactor>
</comment>
<name>A0A3Q0T1D5_AMPCI</name>
<evidence type="ECO:0000313" key="9">
    <source>
        <dbReference type="Proteomes" id="UP000261340"/>
    </source>
</evidence>
<dbReference type="STRING" id="61819.ENSACIP00000028683"/>